<keyword evidence="1" id="KW-0472">Membrane</keyword>
<sequence>YKGMKIGKNKNNSQLFKIIHNSKNQLKFKGATDCTPPWMTQKNPFYTKILSKTVYRCPSLFGDSNKVYCCYNTDGDVECCDFQEYFIFKLICLIPIILIVLIILSFVSCLCCFLCPFCMIYKRRQIRSKHEKILQGNLTGCSAPPPYHQNTTRFPQRPYSLDN</sequence>
<accession>A0A6G0VZP7</accession>
<organism evidence="2 3">
    <name type="scientific">Aphis craccivora</name>
    <name type="common">Cowpea aphid</name>
    <dbReference type="NCBI Taxonomy" id="307492"/>
    <lineage>
        <taxon>Eukaryota</taxon>
        <taxon>Metazoa</taxon>
        <taxon>Ecdysozoa</taxon>
        <taxon>Arthropoda</taxon>
        <taxon>Hexapoda</taxon>
        <taxon>Insecta</taxon>
        <taxon>Pterygota</taxon>
        <taxon>Neoptera</taxon>
        <taxon>Paraneoptera</taxon>
        <taxon>Hemiptera</taxon>
        <taxon>Sternorrhyncha</taxon>
        <taxon>Aphidomorpha</taxon>
        <taxon>Aphidoidea</taxon>
        <taxon>Aphididae</taxon>
        <taxon>Aphidini</taxon>
        <taxon>Aphis</taxon>
        <taxon>Aphis</taxon>
    </lineage>
</organism>
<evidence type="ECO:0000313" key="2">
    <source>
        <dbReference type="EMBL" id="KAF0712581.1"/>
    </source>
</evidence>
<proteinExistence type="predicted"/>
<feature type="transmembrane region" description="Helical" evidence="1">
    <location>
        <begin position="86"/>
        <end position="119"/>
    </location>
</feature>
<evidence type="ECO:0000256" key="1">
    <source>
        <dbReference type="SAM" id="Phobius"/>
    </source>
</evidence>
<keyword evidence="1" id="KW-0812">Transmembrane</keyword>
<gene>
    <name evidence="2" type="ORF">FWK35_00036096</name>
</gene>
<name>A0A6G0VZP7_APHCR</name>
<evidence type="ECO:0000313" key="3">
    <source>
        <dbReference type="Proteomes" id="UP000478052"/>
    </source>
</evidence>
<keyword evidence="3" id="KW-1185">Reference proteome</keyword>
<comment type="caution">
    <text evidence="2">The sequence shown here is derived from an EMBL/GenBank/DDBJ whole genome shotgun (WGS) entry which is preliminary data.</text>
</comment>
<dbReference type="AlphaFoldDB" id="A0A6G0VZP7"/>
<feature type="non-terminal residue" evidence="2">
    <location>
        <position position="1"/>
    </location>
</feature>
<reference evidence="2 3" key="1">
    <citation type="submission" date="2019-08" db="EMBL/GenBank/DDBJ databases">
        <title>Whole genome of Aphis craccivora.</title>
        <authorList>
            <person name="Voronova N.V."/>
            <person name="Shulinski R.S."/>
            <person name="Bandarenka Y.V."/>
            <person name="Zhorov D.G."/>
            <person name="Warner D."/>
        </authorList>
    </citation>
    <scope>NUCLEOTIDE SEQUENCE [LARGE SCALE GENOMIC DNA]</scope>
    <source>
        <strain evidence="2">180601</strain>
        <tissue evidence="2">Whole Body</tissue>
    </source>
</reference>
<dbReference type="Proteomes" id="UP000478052">
    <property type="component" value="Unassembled WGS sequence"/>
</dbReference>
<keyword evidence="1" id="KW-1133">Transmembrane helix</keyword>
<dbReference type="EMBL" id="VUJU01010878">
    <property type="protein sequence ID" value="KAF0712581.1"/>
    <property type="molecule type" value="Genomic_DNA"/>
</dbReference>
<dbReference type="OrthoDB" id="6618503at2759"/>
<protein>
    <submittedName>
        <fullName evidence="2">Uncharacterized protein</fullName>
    </submittedName>
</protein>